<evidence type="ECO:0000313" key="1">
    <source>
        <dbReference type="EMBL" id="KIY52058.1"/>
    </source>
</evidence>
<dbReference type="PANTHER" id="PTHR43712">
    <property type="entry name" value="PUTATIVE (AFU_ORTHOLOGUE AFUA_4G14580)-RELATED"/>
    <property type="match status" value="1"/>
</dbReference>
<dbReference type="AlphaFoldDB" id="A0A0D7AMP3"/>
<keyword evidence="2" id="KW-1185">Reference proteome</keyword>
<dbReference type="InterPro" id="IPR029063">
    <property type="entry name" value="SAM-dependent_MTases_sf"/>
</dbReference>
<dbReference type="PANTHER" id="PTHR43712:SF2">
    <property type="entry name" value="O-METHYLTRANSFERASE CICE"/>
    <property type="match status" value="1"/>
</dbReference>
<dbReference type="EMBL" id="KN881646">
    <property type="protein sequence ID" value="KIY52058.1"/>
    <property type="molecule type" value="Genomic_DNA"/>
</dbReference>
<evidence type="ECO:0000313" key="2">
    <source>
        <dbReference type="Proteomes" id="UP000054144"/>
    </source>
</evidence>
<gene>
    <name evidence="1" type="ORF">FISHEDRAFT_70293</name>
</gene>
<dbReference type="Proteomes" id="UP000054144">
    <property type="component" value="Unassembled WGS sequence"/>
</dbReference>
<dbReference type="Gene3D" id="3.40.50.150">
    <property type="entry name" value="Vaccinia Virus protein VP39"/>
    <property type="match status" value="1"/>
</dbReference>
<dbReference type="OrthoDB" id="1606438at2759"/>
<evidence type="ECO:0008006" key="3">
    <source>
        <dbReference type="Google" id="ProtNLM"/>
    </source>
</evidence>
<proteinExistence type="predicted"/>
<organism evidence="1 2">
    <name type="scientific">Fistulina hepatica ATCC 64428</name>
    <dbReference type="NCBI Taxonomy" id="1128425"/>
    <lineage>
        <taxon>Eukaryota</taxon>
        <taxon>Fungi</taxon>
        <taxon>Dikarya</taxon>
        <taxon>Basidiomycota</taxon>
        <taxon>Agaricomycotina</taxon>
        <taxon>Agaricomycetes</taxon>
        <taxon>Agaricomycetidae</taxon>
        <taxon>Agaricales</taxon>
        <taxon>Fistulinaceae</taxon>
        <taxon>Fistulina</taxon>
    </lineage>
</organism>
<accession>A0A0D7AMP3</accession>
<name>A0A0D7AMP3_9AGAR</name>
<protein>
    <recommendedName>
        <fullName evidence="3">O-methyltransferase domain-containing protein</fullName>
    </recommendedName>
</protein>
<reference evidence="1 2" key="1">
    <citation type="journal article" date="2015" name="Fungal Genet. Biol.">
        <title>Evolution of novel wood decay mechanisms in Agaricales revealed by the genome sequences of Fistulina hepatica and Cylindrobasidium torrendii.</title>
        <authorList>
            <person name="Floudas D."/>
            <person name="Held B.W."/>
            <person name="Riley R."/>
            <person name="Nagy L.G."/>
            <person name="Koehler G."/>
            <person name="Ransdell A.S."/>
            <person name="Younus H."/>
            <person name="Chow J."/>
            <person name="Chiniquy J."/>
            <person name="Lipzen A."/>
            <person name="Tritt A."/>
            <person name="Sun H."/>
            <person name="Haridas S."/>
            <person name="LaButti K."/>
            <person name="Ohm R.A."/>
            <person name="Kues U."/>
            <person name="Blanchette R.A."/>
            <person name="Grigoriev I.V."/>
            <person name="Minto R.E."/>
            <person name="Hibbett D.S."/>
        </authorList>
    </citation>
    <scope>NUCLEOTIDE SEQUENCE [LARGE SCALE GENOMIC DNA]</scope>
    <source>
        <strain evidence="1 2">ATCC 64428</strain>
    </source>
</reference>
<sequence>MSCVVERDDFDEVRPGVYRNNTFSEVLRFSNPATLKSAVEFVSDEGFRAASRLLAVAKIPAAEKQRPALPLAYGFEADVFDWMATEPWRGQRLTKAIQQLHKVANSNVSESQARRKLFLFNPSHSHMLYPRLHFFFFSHPGSSPHRSYVSVRAPYTYATCETNKLPAAVARAADAYRRIVDIGADIGSLEMMLLETERNKHLEFVLFDIPQTAQNAEEITVIIIIITHHVNAGSGMHLSPPLPSPCPSSMRLS</sequence>